<dbReference type="EMBL" id="WWHY01000001">
    <property type="protein sequence ID" value="MYR34742.1"/>
    <property type="molecule type" value="Genomic_DNA"/>
</dbReference>
<feature type="region of interest" description="Disordered" evidence="1">
    <location>
        <begin position="42"/>
        <end position="61"/>
    </location>
</feature>
<evidence type="ECO:0000313" key="2">
    <source>
        <dbReference type="EMBL" id="MYR34742.1"/>
    </source>
</evidence>
<comment type="caution">
    <text evidence="2">The sequence shown here is derived from an EMBL/GenBank/DDBJ whole genome shotgun (WGS) entry which is preliminary data.</text>
</comment>
<proteinExistence type="predicted"/>
<accession>A0A7K2IXP7</accession>
<name>A0A7K2IXP7_9ACTN</name>
<reference evidence="2 3" key="1">
    <citation type="journal article" date="2019" name="Nat. Commun.">
        <title>The antimicrobial potential of Streptomyces from insect microbiomes.</title>
        <authorList>
            <person name="Chevrette M.G."/>
            <person name="Carlson C.M."/>
            <person name="Ortega H.E."/>
            <person name="Thomas C."/>
            <person name="Ananiev G.E."/>
            <person name="Barns K.J."/>
            <person name="Book A.J."/>
            <person name="Cagnazzo J."/>
            <person name="Carlos C."/>
            <person name="Flanigan W."/>
            <person name="Grubbs K.J."/>
            <person name="Horn H.A."/>
            <person name="Hoffmann F.M."/>
            <person name="Klassen J.L."/>
            <person name="Knack J.J."/>
            <person name="Lewin G.R."/>
            <person name="McDonald B.R."/>
            <person name="Muller L."/>
            <person name="Melo W.G.P."/>
            <person name="Pinto-Tomas A.A."/>
            <person name="Schmitz A."/>
            <person name="Wendt-Pienkowski E."/>
            <person name="Wildman S."/>
            <person name="Zhao M."/>
            <person name="Zhang F."/>
            <person name="Bugni T.S."/>
            <person name="Andes D.R."/>
            <person name="Pupo M.T."/>
            <person name="Currie C.R."/>
        </authorList>
    </citation>
    <scope>NUCLEOTIDE SEQUENCE [LARGE SCALE GENOMIC DNA]</scope>
    <source>
        <strain evidence="2 3">SID5840</strain>
    </source>
</reference>
<evidence type="ECO:0000313" key="3">
    <source>
        <dbReference type="Proteomes" id="UP000467124"/>
    </source>
</evidence>
<sequence>MIALAVLFGTVIAGLCVVGSLTSRVRHEAAVLSEKVSRATDGRQVSSADLRERIQREGSRR</sequence>
<dbReference type="AlphaFoldDB" id="A0A7K2IXP7"/>
<protein>
    <submittedName>
        <fullName evidence="2">Uncharacterized protein</fullName>
    </submittedName>
</protein>
<gene>
    <name evidence="2" type="ORF">GTW20_21425</name>
</gene>
<feature type="compositionally biased region" description="Basic and acidic residues" evidence="1">
    <location>
        <begin position="49"/>
        <end position="61"/>
    </location>
</feature>
<organism evidence="2 3">
    <name type="scientific">Nocardiopsis alba</name>
    <dbReference type="NCBI Taxonomy" id="53437"/>
    <lineage>
        <taxon>Bacteria</taxon>
        <taxon>Bacillati</taxon>
        <taxon>Actinomycetota</taxon>
        <taxon>Actinomycetes</taxon>
        <taxon>Streptosporangiales</taxon>
        <taxon>Nocardiopsidaceae</taxon>
        <taxon>Nocardiopsis</taxon>
    </lineage>
</organism>
<evidence type="ECO:0000256" key="1">
    <source>
        <dbReference type="SAM" id="MobiDB-lite"/>
    </source>
</evidence>
<dbReference type="Proteomes" id="UP000467124">
    <property type="component" value="Unassembled WGS sequence"/>
</dbReference>